<dbReference type="AlphaFoldDB" id="A0AAD3S3J4"/>
<keyword evidence="3" id="KW-1185">Reference proteome</keyword>
<sequence>MNDSAMSSNLVIVIFLGEVVVKDRCKRSFPRWTYTVEIVVMHSLLMLLGKLFGLSTVLRMFSGSHFAKLDDLHHLSAITNSWDLSFNAKAANILNDSAFFHFELPVENILNATLKDALRLLSPRLTLVVAHLTWQPPSYYSWRNQI</sequence>
<protein>
    <submittedName>
        <fullName evidence="2">Uncharacterized protein</fullName>
    </submittedName>
</protein>
<name>A0AAD3S3J4_NEPGR</name>
<proteinExistence type="predicted"/>
<feature type="transmembrane region" description="Helical" evidence="1">
    <location>
        <begin position="38"/>
        <end position="58"/>
    </location>
</feature>
<gene>
    <name evidence="2" type="ORF">Nepgr_005623</name>
</gene>
<accession>A0AAD3S3J4</accession>
<reference evidence="2" key="1">
    <citation type="submission" date="2023-05" db="EMBL/GenBank/DDBJ databases">
        <title>Nepenthes gracilis genome sequencing.</title>
        <authorList>
            <person name="Fukushima K."/>
        </authorList>
    </citation>
    <scope>NUCLEOTIDE SEQUENCE</scope>
    <source>
        <strain evidence="2">SING2019-196</strain>
    </source>
</reference>
<comment type="caution">
    <text evidence="2">The sequence shown here is derived from an EMBL/GenBank/DDBJ whole genome shotgun (WGS) entry which is preliminary data.</text>
</comment>
<organism evidence="2 3">
    <name type="scientific">Nepenthes gracilis</name>
    <name type="common">Slender pitcher plant</name>
    <dbReference type="NCBI Taxonomy" id="150966"/>
    <lineage>
        <taxon>Eukaryota</taxon>
        <taxon>Viridiplantae</taxon>
        <taxon>Streptophyta</taxon>
        <taxon>Embryophyta</taxon>
        <taxon>Tracheophyta</taxon>
        <taxon>Spermatophyta</taxon>
        <taxon>Magnoliopsida</taxon>
        <taxon>eudicotyledons</taxon>
        <taxon>Gunneridae</taxon>
        <taxon>Pentapetalae</taxon>
        <taxon>Caryophyllales</taxon>
        <taxon>Nepenthaceae</taxon>
        <taxon>Nepenthes</taxon>
    </lineage>
</organism>
<keyword evidence="1" id="KW-0472">Membrane</keyword>
<dbReference type="EMBL" id="BSYO01000004">
    <property type="protein sequence ID" value="GMH03784.1"/>
    <property type="molecule type" value="Genomic_DNA"/>
</dbReference>
<dbReference type="Proteomes" id="UP001279734">
    <property type="component" value="Unassembled WGS sequence"/>
</dbReference>
<keyword evidence="1" id="KW-0812">Transmembrane</keyword>
<evidence type="ECO:0000313" key="3">
    <source>
        <dbReference type="Proteomes" id="UP001279734"/>
    </source>
</evidence>
<evidence type="ECO:0000313" key="2">
    <source>
        <dbReference type="EMBL" id="GMH03784.1"/>
    </source>
</evidence>
<keyword evidence="1" id="KW-1133">Transmembrane helix</keyword>
<evidence type="ECO:0000256" key="1">
    <source>
        <dbReference type="SAM" id="Phobius"/>
    </source>
</evidence>